<dbReference type="Pfam" id="PF02581">
    <property type="entry name" value="TMP-TENI"/>
    <property type="match status" value="1"/>
</dbReference>
<dbReference type="CDD" id="cd00564">
    <property type="entry name" value="TMP_TenI"/>
    <property type="match status" value="1"/>
</dbReference>
<dbReference type="EMBL" id="CATKSH010000020">
    <property type="protein sequence ID" value="CAI9121652.1"/>
    <property type="molecule type" value="Genomic_DNA"/>
</dbReference>
<organism evidence="2 3">
    <name type="scientific">Brytella acorum</name>
    <dbReference type="NCBI Taxonomy" id="2959299"/>
    <lineage>
        <taxon>Bacteria</taxon>
        <taxon>Pseudomonadati</taxon>
        <taxon>Pseudomonadota</taxon>
        <taxon>Alphaproteobacteria</taxon>
        <taxon>Acetobacterales</taxon>
        <taxon>Acetobacteraceae</taxon>
        <taxon>Brytella</taxon>
    </lineage>
</organism>
<dbReference type="SUPFAM" id="SSF51391">
    <property type="entry name" value="Thiamin phosphate synthase"/>
    <property type="match status" value="1"/>
</dbReference>
<gene>
    <name evidence="2" type="ORF">LMG32879_002501</name>
</gene>
<evidence type="ECO:0000259" key="1">
    <source>
        <dbReference type="Pfam" id="PF02581"/>
    </source>
</evidence>
<name>A0AA35UJT1_9PROT</name>
<dbReference type="Proteomes" id="UP001176960">
    <property type="component" value="Unassembled WGS sequence"/>
</dbReference>
<feature type="domain" description="Thiamine phosphate synthase/TenI" evidence="1">
    <location>
        <begin position="6"/>
        <end position="169"/>
    </location>
</feature>
<evidence type="ECO:0000313" key="3">
    <source>
        <dbReference type="Proteomes" id="UP001176960"/>
    </source>
</evidence>
<dbReference type="InterPro" id="IPR013785">
    <property type="entry name" value="Aldolase_TIM"/>
</dbReference>
<keyword evidence="3" id="KW-1185">Reference proteome</keyword>
<evidence type="ECO:0000313" key="2">
    <source>
        <dbReference type="EMBL" id="CAI9121652.1"/>
    </source>
</evidence>
<dbReference type="GO" id="GO:0009228">
    <property type="term" value="P:thiamine biosynthetic process"/>
    <property type="evidence" value="ECO:0007669"/>
    <property type="project" value="UniProtKB-KW"/>
</dbReference>
<dbReference type="RefSeq" id="WP_289842852.1">
    <property type="nucleotide sequence ID" value="NZ_CATKSH010000020.1"/>
</dbReference>
<proteinExistence type="predicted"/>
<dbReference type="AlphaFoldDB" id="A0AA35UJT1"/>
<comment type="caution">
    <text evidence="2">The sequence shown here is derived from an EMBL/GenBank/DDBJ whole genome shotgun (WGS) entry which is preliminary data.</text>
</comment>
<reference evidence="2" key="1">
    <citation type="submission" date="2023-03" db="EMBL/GenBank/DDBJ databases">
        <authorList>
            <person name="Cleenwerck I."/>
        </authorList>
    </citation>
    <scope>NUCLEOTIDE SEQUENCE</scope>
    <source>
        <strain evidence="2">LMG 32879</strain>
    </source>
</reference>
<dbReference type="InterPro" id="IPR036206">
    <property type="entry name" value="ThiamineP_synth_sf"/>
</dbReference>
<accession>A0AA35UJT1</accession>
<protein>
    <submittedName>
        <fullName evidence="2">Thiamine phosphate synthase</fullName>
    </submittedName>
</protein>
<dbReference type="InterPro" id="IPR022998">
    <property type="entry name" value="ThiamineP_synth_TenI"/>
</dbReference>
<sequence>MPSSGLYLVLPTEFDAARHSGFVSEAIAIARPDAIRLTTTDPEMAKTAVQALMPLTRRHNIALMLTDLPSLARELECDGVHLSRHSPLLADARQKIGDTLQLGMSCGASRDEAMSAGEADVDYVAFENAPPELIEWWTDIAELPLVAEDVTSIETARAMIASGADFLALTPDLLDIAASLERFRAIHNLLES</sequence>
<dbReference type="Gene3D" id="3.20.20.70">
    <property type="entry name" value="Aldolase class I"/>
    <property type="match status" value="1"/>
</dbReference>